<dbReference type="InterPro" id="IPR050490">
    <property type="entry name" value="Bact_solute-bd_prot1"/>
</dbReference>
<dbReference type="RefSeq" id="WP_179836866.1">
    <property type="nucleotide sequence ID" value="NZ_BMRD01000017.1"/>
</dbReference>
<dbReference type="Proteomes" id="UP000591272">
    <property type="component" value="Unassembled WGS sequence"/>
</dbReference>
<keyword evidence="3" id="KW-0732">Signal</keyword>
<evidence type="ECO:0000313" key="4">
    <source>
        <dbReference type="EMBL" id="NYE16309.1"/>
    </source>
</evidence>
<dbReference type="Pfam" id="PF01547">
    <property type="entry name" value="SBP_bac_1"/>
    <property type="match status" value="1"/>
</dbReference>
<dbReference type="EMBL" id="JACCBT010000001">
    <property type="protein sequence ID" value="NYE16309.1"/>
    <property type="molecule type" value="Genomic_DNA"/>
</dbReference>
<dbReference type="PANTHER" id="PTHR43649:SF34">
    <property type="entry name" value="ABC TRANSPORTER PERIPLASMIC-BINDING PROTEIN YCJN-RELATED"/>
    <property type="match status" value="1"/>
</dbReference>
<dbReference type="InterPro" id="IPR019546">
    <property type="entry name" value="TAT_signal_bac_arc"/>
</dbReference>
<evidence type="ECO:0000256" key="2">
    <source>
        <dbReference type="ARBA" id="ARBA00022448"/>
    </source>
</evidence>
<dbReference type="PROSITE" id="PS51257">
    <property type="entry name" value="PROKAR_LIPOPROTEIN"/>
    <property type="match status" value="1"/>
</dbReference>
<reference evidence="4 5" key="1">
    <citation type="submission" date="2020-07" db="EMBL/GenBank/DDBJ databases">
        <title>Sequencing the genomes of 1000 actinobacteria strains.</title>
        <authorList>
            <person name="Klenk H.-P."/>
        </authorList>
    </citation>
    <scope>NUCLEOTIDE SEQUENCE [LARGE SCALE GENOMIC DNA]</scope>
    <source>
        <strain evidence="4 5">DSM 43461</strain>
    </source>
</reference>
<dbReference type="InterPro" id="IPR006059">
    <property type="entry name" value="SBP"/>
</dbReference>
<dbReference type="PANTHER" id="PTHR43649">
    <property type="entry name" value="ARABINOSE-BINDING PROTEIN-RELATED"/>
    <property type="match status" value="1"/>
</dbReference>
<dbReference type="InterPro" id="IPR006311">
    <property type="entry name" value="TAT_signal"/>
</dbReference>
<evidence type="ECO:0000313" key="5">
    <source>
        <dbReference type="Proteomes" id="UP000591272"/>
    </source>
</evidence>
<dbReference type="NCBIfam" id="TIGR01409">
    <property type="entry name" value="TAT_signal_seq"/>
    <property type="match status" value="1"/>
</dbReference>
<protein>
    <submittedName>
        <fullName evidence="4">Multiple sugar transport system substrate-binding protein</fullName>
    </submittedName>
</protein>
<accession>A0A7Y9GGY9</accession>
<comment type="caution">
    <text evidence="4">The sequence shown here is derived from an EMBL/GenBank/DDBJ whole genome shotgun (WGS) entry which is preliminary data.</text>
</comment>
<dbReference type="AlphaFoldDB" id="A0A7Y9GGY9"/>
<proteinExistence type="inferred from homology"/>
<evidence type="ECO:0000256" key="3">
    <source>
        <dbReference type="ARBA" id="ARBA00022729"/>
    </source>
</evidence>
<organism evidence="4 5">
    <name type="scientific">Actinomadura citrea</name>
    <dbReference type="NCBI Taxonomy" id="46158"/>
    <lineage>
        <taxon>Bacteria</taxon>
        <taxon>Bacillati</taxon>
        <taxon>Actinomycetota</taxon>
        <taxon>Actinomycetes</taxon>
        <taxon>Streptosporangiales</taxon>
        <taxon>Thermomonosporaceae</taxon>
        <taxon>Actinomadura</taxon>
    </lineage>
</organism>
<evidence type="ECO:0000256" key="1">
    <source>
        <dbReference type="ARBA" id="ARBA00008520"/>
    </source>
</evidence>
<dbReference type="CDD" id="cd14750">
    <property type="entry name" value="PBP2_TMBP"/>
    <property type="match status" value="1"/>
</dbReference>
<name>A0A7Y9GGY9_9ACTN</name>
<dbReference type="SUPFAM" id="SSF53850">
    <property type="entry name" value="Periplasmic binding protein-like II"/>
    <property type="match status" value="1"/>
</dbReference>
<keyword evidence="4" id="KW-0762">Sugar transport</keyword>
<dbReference type="PROSITE" id="PS51318">
    <property type="entry name" value="TAT"/>
    <property type="match status" value="1"/>
</dbReference>
<comment type="similarity">
    <text evidence="1">Belongs to the bacterial solute-binding protein 1 family.</text>
</comment>
<sequence>MSTSRTSVSGTTLSRRRFLQAGTAGAALLGLSACGGGDDAAGGGRKVVLAASTDQRELLRKPLAQFQAAHGVTVEYRTMPADTGAYFDQIRTQFQAGSDDIDVIAGDVSWPAQLAAHGWLADLTPRLAPAARAAFLPATIAANTYRGKLYGVPWFNDAGFLYYRKDLLEKAGYGGPPETWQELQEMALKVKADTKILNGYVFQGARYEGGTVNGTEFIRSSGGDVLRNGKVVIGEPAAVRGLQIARGLVASGASPASVAEFKEDESAGSFVGGKAVFLRSWGYLYSVVSDKTQSKLSRSQVGVTELPVAQQGLPHVNVGGGWNLFLNRESRRKDLAWSLITYLAAEPQQRIWATEGSLMPTLTGLYGDAEVLGTMPVLGRARTVVPHTTTPPISPYYADMSLAMAKHFNASLRGAEPPEQAAAALASELQKIVDHG</sequence>
<keyword evidence="2" id="KW-0813">Transport</keyword>
<gene>
    <name evidence="4" type="ORF">BJ999_006605</name>
</gene>
<dbReference type="Gene3D" id="3.40.190.10">
    <property type="entry name" value="Periplasmic binding protein-like II"/>
    <property type="match status" value="2"/>
</dbReference>
<keyword evidence="5" id="KW-1185">Reference proteome</keyword>